<dbReference type="PANTHER" id="PTHR31155">
    <property type="entry name" value="ACYL- ACYL-CARRIER-PROTEIN DESATURASE-RELATED"/>
    <property type="match status" value="1"/>
</dbReference>
<dbReference type="InterPro" id="IPR012348">
    <property type="entry name" value="RNR-like"/>
</dbReference>
<keyword evidence="6" id="KW-0276">Fatty acid metabolism</keyword>
<proteinExistence type="inferred from homology"/>
<evidence type="ECO:0000256" key="5">
    <source>
        <dbReference type="ARBA" id="ARBA00022723"/>
    </source>
</evidence>
<gene>
    <name evidence="13" type="ORF">HU200_007053</name>
</gene>
<comment type="pathway">
    <text evidence="2">Lipid metabolism; fatty acid metabolism.</text>
</comment>
<evidence type="ECO:0000256" key="3">
    <source>
        <dbReference type="ARBA" id="ARBA00008749"/>
    </source>
</evidence>
<feature type="compositionally biased region" description="Low complexity" evidence="12">
    <location>
        <begin position="225"/>
        <end position="242"/>
    </location>
</feature>
<evidence type="ECO:0000256" key="10">
    <source>
        <dbReference type="ARBA" id="ARBA00023098"/>
    </source>
</evidence>
<feature type="region of interest" description="Disordered" evidence="12">
    <location>
        <begin position="543"/>
        <end position="585"/>
    </location>
</feature>
<evidence type="ECO:0000256" key="9">
    <source>
        <dbReference type="ARBA" id="ARBA00023004"/>
    </source>
</evidence>
<keyword evidence="11" id="KW-0275">Fatty acid biosynthesis</keyword>
<evidence type="ECO:0000256" key="4">
    <source>
        <dbReference type="ARBA" id="ARBA00022516"/>
    </source>
</evidence>
<dbReference type="Gene3D" id="1.10.620.20">
    <property type="entry name" value="Ribonucleotide Reductase, subunit A"/>
    <property type="match status" value="1"/>
</dbReference>
<dbReference type="Proteomes" id="UP000636709">
    <property type="component" value="Unassembled WGS sequence"/>
</dbReference>
<evidence type="ECO:0000313" key="13">
    <source>
        <dbReference type="EMBL" id="KAF8768995.1"/>
    </source>
</evidence>
<organism evidence="13 14">
    <name type="scientific">Digitaria exilis</name>
    <dbReference type="NCBI Taxonomy" id="1010633"/>
    <lineage>
        <taxon>Eukaryota</taxon>
        <taxon>Viridiplantae</taxon>
        <taxon>Streptophyta</taxon>
        <taxon>Embryophyta</taxon>
        <taxon>Tracheophyta</taxon>
        <taxon>Spermatophyta</taxon>
        <taxon>Magnoliopsida</taxon>
        <taxon>Liliopsida</taxon>
        <taxon>Poales</taxon>
        <taxon>Poaceae</taxon>
        <taxon>PACMAD clade</taxon>
        <taxon>Panicoideae</taxon>
        <taxon>Panicodae</taxon>
        <taxon>Paniceae</taxon>
        <taxon>Anthephorinae</taxon>
        <taxon>Digitaria</taxon>
    </lineage>
</organism>
<keyword evidence="4" id="KW-0444">Lipid biosynthesis</keyword>
<feature type="region of interest" description="Disordered" evidence="12">
    <location>
        <begin position="132"/>
        <end position="300"/>
    </location>
</feature>
<dbReference type="PANTHER" id="PTHR31155:SF31">
    <property type="entry name" value="STEAROYL-[ACYL-CARRIER-PROTEIN] 9-DESATURASE 6, CHLOROPLASTIC"/>
    <property type="match status" value="1"/>
</dbReference>
<dbReference type="AlphaFoldDB" id="A0A835KSW0"/>
<accession>A0A835KSW0</accession>
<feature type="compositionally biased region" description="Basic and acidic residues" evidence="12">
    <location>
        <begin position="565"/>
        <end position="575"/>
    </location>
</feature>
<evidence type="ECO:0000313" key="14">
    <source>
        <dbReference type="Proteomes" id="UP000636709"/>
    </source>
</evidence>
<comment type="caution">
    <text evidence="13">The sequence shown here is derived from an EMBL/GenBank/DDBJ whole genome shotgun (WGS) entry which is preliminary data.</text>
</comment>
<protein>
    <submittedName>
        <fullName evidence="13">Uncharacterized protein</fullName>
    </submittedName>
</protein>
<dbReference type="InterPro" id="IPR009078">
    <property type="entry name" value="Ferritin-like_SF"/>
</dbReference>
<dbReference type="GO" id="GO:0006633">
    <property type="term" value="P:fatty acid biosynthetic process"/>
    <property type="evidence" value="ECO:0007669"/>
    <property type="project" value="UniProtKB-KW"/>
</dbReference>
<evidence type="ECO:0000256" key="7">
    <source>
        <dbReference type="ARBA" id="ARBA00022946"/>
    </source>
</evidence>
<evidence type="ECO:0000256" key="2">
    <source>
        <dbReference type="ARBA" id="ARBA00004872"/>
    </source>
</evidence>
<comment type="similarity">
    <text evidence="3">Belongs to the fatty acid desaturase type 2 family.</text>
</comment>
<dbReference type="GO" id="GO:0009570">
    <property type="term" value="C:chloroplast stroma"/>
    <property type="evidence" value="ECO:0007669"/>
    <property type="project" value="TreeGrafter"/>
</dbReference>
<evidence type="ECO:0000256" key="1">
    <source>
        <dbReference type="ARBA" id="ARBA00001954"/>
    </source>
</evidence>
<name>A0A835KSW0_9POAL</name>
<feature type="compositionally biased region" description="Pro residues" evidence="12">
    <location>
        <begin position="181"/>
        <end position="198"/>
    </location>
</feature>
<feature type="compositionally biased region" description="Low complexity" evidence="12">
    <location>
        <begin position="135"/>
        <end position="149"/>
    </location>
</feature>
<evidence type="ECO:0000256" key="8">
    <source>
        <dbReference type="ARBA" id="ARBA00023002"/>
    </source>
</evidence>
<reference evidence="13" key="1">
    <citation type="submission" date="2020-07" db="EMBL/GenBank/DDBJ databases">
        <title>Genome sequence and genetic diversity analysis of an under-domesticated orphan crop, white fonio (Digitaria exilis).</title>
        <authorList>
            <person name="Bennetzen J.L."/>
            <person name="Chen S."/>
            <person name="Ma X."/>
            <person name="Wang X."/>
            <person name="Yssel A.E.J."/>
            <person name="Chaluvadi S.R."/>
            <person name="Johnson M."/>
            <person name="Gangashetty P."/>
            <person name="Hamidou F."/>
            <person name="Sanogo M.D."/>
            <person name="Zwaenepoel A."/>
            <person name="Wallace J."/>
            <person name="Van De Peer Y."/>
            <person name="Van Deynze A."/>
        </authorList>
    </citation>
    <scope>NUCLEOTIDE SEQUENCE</scope>
    <source>
        <tissue evidence="13">Leaves</tissue>
    </source>
</reference>
<keyword evidence="8" id="KW-0560">Oxidoreductase</keyword>
<sequence length="585" mass="63411">MRARPARGTETENGQHARLFVLYVAQNHATETSRHHSTRWATQVLGGQVVVEPTRQFPRCECRAAQRHLAARATLHPSTKTQGRIRTAFLLNPPFQITHPWPLGRLTNAKKSADGRDQDPVDCRVHCLPSPSNCPLAPRRAPAEPANPATNQPIQTETVATPTGSRPFSPSSRGIPLAKPLHPPDFRPPASQPRPRLPLPSNLAAPDYIGVHARRRSPPKKATRSLHSPLTSASSSFAPSSLNERCWPTAWPSAPRRRPPPRAAATGNARVRRGGGSGDATAPRARDALDATGEGGGVSGPGGVGVAVAAAAAQTRWRIAGSRWTCFPTRPSETSARALAGLPDEYLVVLVGDMVTEEALPTYQTMINTLDGVRDETGASASPWALWTRTWTAEENRHGDVLGKYMYLSGRVDMPHGREDRPQYLIGSGMDPGTRYNPYLGFVYTSFQERATAVSHGNTARLAQGARRRRLARTCGTIAADEKRHEAAYGRIVEHCWGSTRRAACGITMPAHLMHDGRDMGLRLGVYTARDYADIVEFPAGSPARDAGPGTLSAGSRRGCAAPAERAEDRARRMSQEGQVQLDLR</sequence>
<feature type="compositionally biased region" description="Polar residues" evidence="12">
    <location>
        <begin position="150"/>
        <end position="172"/>
    </location>
</feature>
<dbReference type="SUPFAM" id="SSF47240">
    <property type="entry name" value="Ferritin-like"/>
    <property type="match status" value="1"/>
</dbReference>
<evidence type="ECO:0000256" key="11">
    <source>
        <dbReference type="ARBA" id="ARBA00023160"/>
    </source>
</evidence>
<dbReference type="EMBL" id="JACEFO010000486">
    <property type="protein sequence ID" value="KAF8768995.1"/>
    <property type="molecule type" value="Genomic_DNA"/>
</dbReference>
<dbReference type="Pfam" id="PF03405">
    <property type="entry name" value="FA_desaturase_2"/>
    <property type="match status" value="1"/>
</dbReference>
<dbReference type="UniPathway" id="UPA00199"/>
<dbReference type="GO" id="GO:0046872">
    <property type="term" value="F:metal ion binding"/>
    <property type="evidence" value="ECO:0007669"/>
    <property type="project" value="UniProtKB-KW"/>
</dbReference>
<keyword evidence="7" id="KW-0809">Transit peptide</keyword>
<keyword evidence="9" id="KW-0408">Iron</keyword>
<feature type="compositionally biased region" description="Basic residues" evidence="12">
    <location>
        <begin position="212"/>
        <end position="224"/>
    </location>
</feature>
<keyword evidence="14" id="KW-1185">Reference proteome</keyword>
<dbReference type="GO" id="GO:0045300">
    <property type="term" value="F:stearoyl-[ACP] desaturase activity"/>
    <property type="evidence" value="ECO:0007669"/>
    <property type="project" value="InterPro"/>
</dbReference>
<keyword evidence="5" id="KW-0479">Metal-binding</keyword>
<dbReference type="InterPro" id="IPR005067">
    <property type="entry name" value="Fatty_acid_desaturase-2"/>
</dbReference>
<comment type="cofactor">
    <cofactor evidence="1">
        <name>Fe(2+)</name>
        <dbReference type="ChEBI" id="CHEBI:29033"/>
    </cofactor>
</comment>
<evidence type="ECO:0000256" key="6">
    <source>
        <dbReference type="ARBA" id="ARBA00022832"/>
    </source>
</evidence>
<keyword evidence="10" id="KW-0443">Lipid metabolism</keyword>
<evidence type="ECO:0000256" key="12">
    <source>
        <dbReference type="SAM" id="MobiDB-lite"/>
    </source>
</evidence>